<dbReference type="InterPro" id="IPR043128">
    <property type="entry name" value="Rev_trsase/Diguanyl_cyclase"/>
</dbReference>
<evidence type="ECO:0000256" key="1">
    <source>
        <dbReference type="PROSITE-ProRule" id="PRU00703"/>
    </source>
</evidence>
<dbReference type="InterPro" id="IPR000160">
    <property type="entry name" value="GGDEF_dom"/>
</dbReference>
<dbReference type="PROSITE" id="PS51371">
    <property type="entry name" value="CBS"/>
    <property type="match status" value="2"/>
</dbReference>
<evidence type="ECO:0000259" key="2">
    <source>
        <dbReference type="PROSITE" id="PS50887"/>
    </source>
</evidence>
<dbReference type="NCBIfam" id="TIGR00254">
    <property type="entry name" value="GGDEF"/>
    <property type="match status" value="1"/>
</dbReference>
<accession>A0ABY9SXM5</accession>
<dbReference type="PANTHER" id="PTHR45138:SF9">
    <property type="entry name" value="DIGUANYLATE CYCLASE DGCM-RELATED"/>
    <property type="match status" value="1"/>
</dbReference>
<dbReference type="Pfam" id="PF00571">
    <property type="entry name" value="CBS"/>
    <property type="match status" value="2"/>
</dbReference>
<sequence>MKLSEIMTTAICTISSDKSVQHAAEKMNEYSTDTLVVVDHGVLTGILLSRHVRAAHPNRIVADAMADPPPPMSPEQNVWEAHDFFENNDTDLVLVMDQERLIGVVTREAVQIKLAEWLDPLTGLYRAPFILCVGEKLLKEQRPFHLFFIDVNEFGKINKKYGHPFGDDVIRTFSAVLSSMVLDKDDYLCRYAGDEFILITSASEERVEQQLGLIEQPMDICDIQVSAAIGHIDGFREPGFCSTPLREHIARASLLSTAAKTKKISPAAAI</sequence>
<protein>
    <submittedName>
        <fullName evidence="4">GGDEF domain-containing protein</fullName>
    </submittedName>
</protein>
<dbReference type="InterPro" id="IPR029787">
    <property type="entry name" value="Nucleotide_cyclase"/>
</dbReference>
<dbReference type="PROSITE" id="PS50887">
    <property type="entry name" value="GGDEF"/>
    <property type="match status" value="1"/>
</dbReference>
<gene>
    <name evidence="4" type="ORF">RGB73_17700</name>
</gene>
<dbReference type="Proteomes" id="UP001256827">
    <property type="component" value="Chromosome"/>
</dbReference>
<proteinExistence type="predicted"/>
<dbReference type="SMART" id="SM00267">
    <property type="entry name" value="GGDEF"/>
    <property type="match status" value="1"/>
</dbReference>
<name>A0ABY9SXM5_BREBE</name>
<feature type="domain" description="CBS" evidence="3">
    <location>
        <begin position="7"/>
        <end position="64"/>
    </location>
</feature>
<feature type="domain" description="CBS" evidence="3">
    <location>
        <begin position="65"/>
        <end position="120"/>
    </location>
</feature>
<keyword evidence="1" id="KW-0129">CBS domain</keyword>
<organism evidence="4 5">
    <name type="scientific">Brevibacillus brevis</name>
    <name type="common">Bacillus brevis</name>
    <dbReference type="NCBI Taxonomy" id="1393"/>
    <lineage>
        <taxon>Bacteria</taxon>
        <taxon>Bacillati</taxon>
        <taxon>Bacillota</taxon>
        <taxon>Bacilli</taxon>
        <taxon>Bacillales</taxon>
        <taxon>Paenibacillaceae</taxon>
        <taxon>Brevibacillus</taxon>
    </lineage>
</organism>
<dbReference type="InterPro" id="IPR050469">
    <property type="entry name" value="Diguanylate_Cyclase"/>
</dbReference>
<dbReference type="RefSeq" id="WP_310764042.1">
    <property type="nucleotide sequence ID" value="NZ_CP134050.1"/>
</dbReference>
<dbReference type="SUPFAM" id="SSF55073">
    <property type="entry name" value="Nucleotide cyclase"/>
    <property type="match status" value="1"/>
</dbReference>
<dbReference type="CDD" id="cd01949">
    <property type="entry name" value="GGDEF"/>
    <property type="match status" value="1"/>
</dbReference>
<reference evidence="4 5" key="1">
    <citation type="submission" date="2023-09" db="EMBL/GenBank/DDBJ databases">
        <title>Complete Genome and Methylome dissection of Bacillus brevis NEB573 original source of BbsI restriction endonuclease.</title>
        <authorList>
            <person name="Fomenkov A."/>
            <person name="Roberts R.D."/>
        </authorList>
    </citation>
    <scope>NUCLEOTIDE SEQUENCE [LARGE SCALE GENOMIC DNA]</scope>
    <source>
        <strain evidence="4 5">NEB573</strain>
    </source>
</reference>
<evidence type="ECO:0000313" key="5">
    <source>
        <dbReference type="Proteomes" id="UP001256827"/>
    </source>
</evidence>
<dbReference type="PANTHER" id="PTHR45138">
    <property type="entry name" value="REGULATORY COMPONENTS OF SENSORY TRANSDUCTION SYSTEM"/>
    <property type="match status" value="1"/>
</dbReference>
<dbReference type="InterPro" id="IPR046342">
    <property type="entry name" value="CBS_dom_sf"/>
</dbReference>
<keyword evidence="5" id="KW-1185">Reference proteome</keyword>
<dbReference type="EMBL" id="CP134050">
    <property type="protein sequence ID" value="WNC12564.1"/>
    <property type="molecule type" value="Genomic_DNA"/>
</dbReference>
<dbReference type="Pfam" id="PF00990">
    <property type="entry name" value="GGDEF"/>
    <property type="match status" value="1"/>
</dbReference>
<dbReference type="Gene3D" id="3.10.580.10">
    <property type="entry name" value="CBS-domain"/>
    <property type="match status" value="1"/>
</dbReference>
<dbReference type="Gene3D" id="3.30.70.270">
    <property type="match status" value="1"/>
</dbReference>
<feature type="domain" description="GGDEF" evidence="2">
    <location>
        <begin position="142"/>
        <end position="270"/>
    </location>
</feature>
<dbReference type="InterPro" id="IPR000644">
    <property type="entry name" value="CBS_dom"/>
</dbReference>
<evidence type="ECO:0000259" key="3">
    <source>
        <dbReference type="PROSITE" id="PS51371"/>
    </source>
</evidence>
<evidence type="ECO:0000313" key="4">
    <source>
        <dbReference type="EMBL" id="WNC12564.1"/>
    </source>
</evidence>
<dbReference type="SUPFAM" id="SSF54631">
    <property type="entry name" value="CBS-domain pair"/>
    <property type="match status" value="1"/>
</dbReference>